<comment type="caution">
    <text evidence="2">The sequence shown here is derived from an EMBL/GenBank/DDBJ whole genome shotgun (WGS) entry which is preliminary data.</text>
</comment>
<feature type="transmembrane region" description="Helical" evidence="1">
    <location>
        <begin position="17"/>
        <end position="37"/>
    </location>
</feature>
<evidence type="ECO:0000256" key="1">
    <source>
        <dbReference type="SAM" id="Phobius"/>
    </source>
</evidence>
<keyword evidence="1" id="KW-1133">Transmembrane helix</keyword>
<keyword evidence="1" id="KW-0812">Transmembrane</keyword>
<gene>
    <name evidence="2" type="ORF">GCM10009092_32900</name>
</gene>
<accession>A0ABP3HDX3</accession>
<dbReference type="RefSeq" id="WP_343846358.1">
    <property type="nucleotide sequence ID" value="NZ_BAAAEI010000021.1"/>
</dbReference>
<proteinExistence type="predicted"/>
<dbReference type="Proteomes" id="UP001501757">
    <property type="component" value="Unassembled WGS sequence"/>
</dbReference>
<keyword evidence="3" id="KW-1185">Reference proteome</keyword>
<feature type="transmembrane region" description="Helical" evidence="1">
    <location>
        <begin position="49"/>
        <end position="70"/>
    </location>
</feature>
<organism evidence="2 3">
    <name type="scientific">Bowmanella denitrificans</name>
    <dbReference type="NCBI Taxonomy" id="366582"/>
    <lineage>
        <taxon>Bacteria</taxon>
        <taxon>Pseudomonadati</taxon>
        <taxon>Pseudomonadota</taxon>
        <taxon>Gammaproteobacteria</taxon>
        <taxon>Alteromonadales</taxon>
        <taxon>Alteromonadaceae</taxon>
        <taxon>Bowmanella</taxon>
    </lineage>
</organism>
<name>A0ABP3HDX3_9ALTE</name>
<keyword evidence="1" id="KW-0472">Membrane</keyword>
<evidence type="ECO:0008006" key="4">
    <source>
        <dbReference type="Google" id="ProtNLM"/>
    </source>
</evidence>
<sequence length="85" mass="9880">MNIEKWEKIRSKGKKRFIWVTGVLGWGVTTAVIWSIIMELYQPSTDIWIRPLIALIIFPIGGVAFGHLTWKYSEEKYAALKNEKI</sequence>
<dbReference type="EMBL" id="BAAAEI010000021">
    <property type="protein sequence ID" value="GAA0365978.1"/>
    <property type="molecule type" value="Genomic_DNA"/>
</dbReference>
<reference evidence="3" key="1">
    <citation type="journal article" date="2019" name="Int. J. Syst. Evol. Microbiol.">
        <title>The Global Catalogue of Microorganisms (GCM) 10K type strain sequencing project: providing services to taxonomists for standard genome sequencing and annotation.</title>
        <authorList>
            <consortium name="The Broad Institute Genomics Platform"/>
            <consortium name="The Broad Institute Genome Sequencing Center for Infectious Disease"/>
            <person name="Wu L."/>
            <person name="Ma J."/>
        </authorList>
    </citation>
    <scope>NUCLEOTIDE SEQUENCE [LARGE SCALE GENOMIC DNA]</scope>
    <source>
        <strain evidence="3">JCM 13378</strain>
    </source>
</reference>
<protein>
    <recommendedName>
        <fullName evidence="4">2TM domain-containing protein</fullName>
    </recommendedName>
</protein>
<evidence type="ECO:0000313" key="2">
    <source>
        <dbReference type="EMBL" id="GAA0365978.1"/>
    </source>
</evidence>
<evidence type="ECO:0000313" key="3">
    <source>
        <dbReference type="Proteomes" id="UP001501757"/>
    </source>
</evidence>